<dbReference type="STRING" id="591159.SSQG_06881"/>
<dbReference type="HOGENOM" id="CLU_2686419_0_0_11"/>
<dbReference type="RefSeq" id="WP_003994505.1">
    <property type="nucleotide sequence ID" value="NZ_GG657757.1"/>
</dbReference>
<proteinExistence type="predicted"/>
<sequence>MPLLRRASAHRWWVGMPPSKSSRGVIRGAAQWSPRRIQDSAAGTRLLDQVAGRPGIRRAAQMFLRHPAHPLRRC</sequence>
<protein>
    <submittedName>
        <fullName evidence="1">Predicted protein</fullName>
    </submittedName>
</protein>
<gene>
    <name evidence="1" type="ORF">SSQG_06881</name>
</gene>
<dbReference type="AlphaFoldDB" id="D9X8V9"/>
<accession>D9X8V9</accession>
<dbReference type="Proteomes" id="UP000004184">
    <property type="component" value="Unassembled WGS sequence"/>
</dbReference>
<dbReference type="EMBL" id="GG657757">
    <property type="protein sequence ID" value="EFL36363.1"/>
    <property type="molecule type" value="Genomic_DNA"/>
</dbReference>
<evidence type="ECO:0000313" key="1">
    <source>
        <dbReference type="EMBL" id="EFL36363.1"/>
    </source>
</evidence>
<name>D9X8V9_STRVT</name>
<evidence type="ECO:0000313" key="2">
    <source>
        <dbReference type="Proteomes" id="UP000004184"/>
    </source>
</evidence>
<keyword evidence="2" id="KW-1185">Reference proteome</keyword>
<reference evidence="2" key="1">
    <citation type="submission" date="2009-02" db="EMBL/GenBank/DDBJ databases">
        <title>Annotation of Streptomyces viridochromogenes strain DSM 40736.</title>
        <authorList>
            <consortium name="The Broad Institute Genome Sequencing Platform"/>
            <consortium name="Broad Institute Microbial Sequencing Center"/>
            <person name="Fischbach M."/>
            <person name="Godfrey P."/>
            <person name="Ward D."/>
            <person name="Young S."/>
            <person name="Zeng Q."/>
            <person name="Koehrsen M."/>
            <person name="Alvarado L."/>
            <person name="Berlin A.M."/>
            <person name="Bochicchio J."/>
            <person name="Borenstein D."/>
            <person name="Chapman S.B."/>
            <person name="Chen Z."/>
            <person name="Engels R."/>
            <person name="Freedman E."/>
            <person name="Gellesch M."/>
            <person name="Goldberg J."/>
            <person name="Griggs A."/>
            <person name="Gujja S."/>
            <person name="Heilman E.R."/>
            <person name="Heiman D.I."/>
            <person name="Hepburn T.A."/>
            <person name="Howarth C."/>
            <person name="Jen D."/>
            <person name="Larson L."/>
            <person name="Lewis B."/>
            <person name="Mehta T."/>
            <person name="Park D."/>
            <person name="Pearson M."/>
            <person name="Richards J."/>
            <person name="Roberts A."/>
            <person name="Saif S."/>
            <person name="Shea T.D."/>
            <person name="Shenoy N."/>
            <person name="Sisk P."/>
            <person name="Stolte C."/>
            <person name="Sykes S.N."/>
            <person name="Thomson T."/>
            <person name="Walk T."/>
            <person name="White J."/>
            <person name="Yandava C."/>
            <person name="Straight P."/>
            <person name="Clardy J."/>
            <person name="Hung D."/>
            <person name="Kolter R."/>
            <person name="Mekalanos J."/>
            <person name="Walker S."/>
            <person name="Walsh C.T."/>
            <person name="Wieland-Brown L.C."/>
            <person name="Haas B."/>
            <person name="Nusbaum C."/>
            <person name="Birren B."/>
        </authorList>
    </citation>
    <scope>NUCLEOTIDE SEQUENCE [LARGE SCALE GENOMIC DNA]</scope>
    <source>
        <strain evidence="2">DSM 40736 / JCM 4977 / BCRC 1201 / Tue 494</strain>
    </source>
</reference>
<organism evidence="1 2">
    <name type="scientific">Streptomyces viridochromogenes (strain DSM 40736 / JCM 4977 / BCRC 1201 / Tue 494)</name>
    <dbReference type="NCBI Taxonomy" id="591159"/>
    <lineage>
        <taxon>Bacteria</taxon>
        <taxon>Bacillati</taxon>
        <taxon>Actinomycetota</taxon>
        <taxon>Actinomycetes</taxon>
        <taxon>Kitasatosporales</taxon>
        <taxon>Streptomycetaceae</taxon>
        <taxon>Streptomyces</taxon>
    </lineage>
</organism>